<evidence type="ECO:0000256" key="2">
    <source>
        <dbReference type="ARBA" id="ARBA00008072"/>
    </source>
</evidence>
<keyword evidence="4" id="KW-0862">Zinc</keyword>
<dbReference type="EC" id="1.1.1.103" evidence="6"/>
<dbReference type="Proteomes" id="UP000244932">
    <property type="component" value="Unassembled WGS sequence"/>
</dbReference>
<dbReference type="SUPFAM" id="SSF51735">
    <property type="entry name" value="NAD(P)-binding Rossmann-fold domains"/>
    <property type="match status" value="1"/>
</dbReference>
<gene>
    <name evidence="6" type="primary">tdh_2</name>
    <name evidence="6" type="ORF">POI8812_03211</name>
</gene>
<dbReference type="GO" id="GO:0046872">
    <property type="term" value="F:metal ion binding"/>
    <property type="evidence" value="ECO:0007669"/>
    <property type="project" value="UniProtKB-KW"/>
</dbReference>
<dbReference type="Gene3D" id="3.90.180.10">
    <property type="entry name" value="Medium-chain alcohol dehydrogenases, catalytic domain"/>
    <property type="match status" value="1"/>
</dbReference>
<dbReference type="EMBL" id="OMKW01000004">
    <property type="protein sequence ID" value="SPF30867.1"/>
    <property type="molecule type" value="Genomic_DNA"/>
</dbReference>
<keyword evidence="7" id="KW-1185">Reference proteome</keyword>
<dbReference type="SUPFAM" id="SSF50129">
    <property type="entry name" value="GroES-like"/>
    <property type="match status" value="1"/>
</dbReference>
<keyword evidence="5 6" id="KW-0560">Oxidoreductase</keyword>
<reference evidence="6 7" key="1">
    <citation type="submission" date="2018-03" db="EMBL/GenBank/DDBJ databases">
        <authorList>
            <person name="Keele B.F."/>
        </authorList>
    </citation>
    <scope>NUCLEOTIDE SEQUENCE [LARGE SCALE GENOMIC DNA]</scope>
    <source>
        <strain evidence="6 7">CeCT 8812</strain>
    </source>
</reference>
<evidence type="ECO:0000256" key="1">
    <source>
        <dbReference type="ARBA" id="ARBA00001947"/>
    </source>
</evidence>
<evidence type="ECO:0000256" key="4">
    <source>
        <dbReference type="ARBA" id="ARBA00022833"/>
    </source>
</evidence>
<dbReference type="PANTHER" id="PTHR43350:SF19">
    <property type="entry name" value="D-GULOSIDE 3-DEHYDROGENASE"/>
    <property type="match status" value="1"/>
</dbReference>
<comment type="similarity">
    <text evidence="2">Belongs to the zinc-containing alcohol dehydrogenase family.</text>
</comment>
<dbReference type="PANTHER" id="PTHR43350">
    <property type="entry name" value="NAD-DEPENDENT ALCOHOL DEHYDROGENASE"/>
    <property type="match status" value="1"/>
</dbReference>
<evidence type="ECO:0000256" key="3">
    <source>
        <dbReference type="ARBA" id="ARBA00022723"/>
    </source>
</evidence>
<dbReference type="CDD" id="cd08255">
    <property type="entry name" value="2-desacetyl-2-hydroxyethyl_bacteriochlorophyllide_like"/>
    <property type="match status" value="1"/>
</dbReference>
<dbReference type="InterPro" id="IPR036291">
    <property type="entry name" value="NAD(P)-bd_dom_sf"/>
</dbReference>
<accession>A0A2R8AF95</accession>
<dbReference type="GO" id="GO:0008743">
    <property type="term" value="F:L-threonine 3-dehydrogenase activity"/>
    <property type="evidence" value="ECO:0007669"/>
    <property type="project" value="UniProtKB-EC"/>
</dbReference>
<proteinExistence type="inferred from homology"/>
<organism evidence="6 7">
    <name type="scientific">Pontivivens insulae</name>
    <dbReference type="NCBI Taxonomy" id="1639689"/>
    <lineage>
        <taxon>Bacteria</taxon>
        <taxon>Pseudomonadati</taxon>
        <taxon>Pseudomonadota</taxon>
        <taxon>Alphaproteobacteria</taxon>
        <taxon>Rhodobacterales</taxon>
        <taxon>Paracoccaceae</taxon>
        <taxon>Pontivivens</taxon>
    </lineage>
</organism>
<evidence type="ECO:0000313" key="7">
    <source>
        <dbReference type="Proteomes" id="UP000244932"/>
    </source>
</evidence>
<keyword evidence="3" id="KW-0479">Metal-binding</keyword>
<name>A0A2R8AF95_9RHOB</name>
<evidence type="ECO:0000313" key="6">
    <source>
        <dbReference type="EMBL" id="SPF30867.1"/>
    </source>
</evidence>
<dbReference type="Gene3D" id="3.40.50.720">
    <property type="entry name" value="NAD(P)-binding Rossmann-like Domain"/>
    <property type="match status" value="1"/>
</dbReference>
<dbReference type="AlphaFoldDB" id="A0A2R8AF95"/>
<protein>
    <submittedName>
        <fullName evidence="6">L-threonine 3-dehydrogenase</fullName>
        <ecNumber evidence="6">1.1.1.103</ecNumber>
    </submittedName>
</protein>
<dbReference type="OrthoDB" id="9781588at2"/>
<comment type="cofactor">
    <cofactor evidence="1">
        <name>Zn(2+)</name>
        <dbReference type="ChEBI" id="CHEBI:29105"/>
    </cofactor>
</comment>
<dbReference type="RefSeq" id="WP_108783789.1">
    <property type="nucleotide sequence ID" value="NZ_OMKW01000004.1"/>
</dbReference>
<evidence type="ECO:0000256" key="5">
    <source>
        <dbReference type="ARBA" id="ARBA00023002"/>
    </source>
</evidence>
<dbReference type="InterPro" id="IPR011032">
    <property type="entry name" value="GroES-like_sf"/>
</dbReference>
<sequence>MEIDGVWYLGEGHVALRRAQLGEGDVILQTLASGVSRGTERLVFEGKVPESEYDRMALPWMEGHFSFPVKYGYANVARVIEGPQDLIGAHAFSLNPHQTHIRATRDSLALLPPDLPVERATLAANMETALNAIWDSELQRNTPVIVVGAGLVGCLTAYLASRIGGADVTLIDIDPAREEIAQALGLAFCHPDAAPTDVPTAFHCSANDAGLATAINALGFEGQVIEMSWFGDRPVSVPLGGAFHANRLTIRCSQVGAVAPSRRASTNHAQRMATAIGLLDDPALDTLITHRIPFRETPTLLPARLAAGAEGIATVITY</sequence>